<sequence>MTITTGNAGLFYFGNPHETVPLRLLQDPYLTVRAKYTWQMIRYHAKAFASSLFPSYEKLQELLSDKLYRQEKVSRKIVSQTLLLLRLTRWLTLCDTKRDEKGRVLGNVYIIHDEPIGITDAVHFDSSYLKLLAQSTKHNDRVVQEVAQHIIESIKNDKNNAHFVSYLTLMQKRFNESQDASLNSNRTPAVAKKVMAELLTTETDNKSELSEKEKKLQSSEMELSQKDEVLQSSDMELSENYQSSQMELSKNDENIASSQMELSENDENIASSQMELSEKGENLLSSDMELSTKPLKSANFHTELSKKHLVSQYSTSTNNIYTKYSTSTVFNNNLLKVFNDLEKQTLENLIRQLRLSDAVVQSVMTEAALRIEKGDIRNPLSYVCSLLRKAKQGDFNEYLCKIKNKTADLAKPTSQTKKQNNPVLTVTRSPEELANMLNKAKLLAEQLRG</sequence>
<name>A0A1A7PGG5_9PAST</name>
<feature type="region of interest" description="Disordered" evidence="1">
    <location>
        <begin position="201"/>
        <end position="225"/>
    </location>
</feature>
<evidence type="ECO:0000313" key="2">
    <source>
        <dbReference type="EMBL" id="OBX01214.1"/>
    </source>
</evidence>
<dbReference type="NCBIfam" id="NF040582">
    <property type="entry name" value="STY4528_fam"/>
    <property type="match status" value="1"/>
</dbReference>
<protein>
    <submittedName>
        <fullName evidence="2">Uncharacterized protein</fullName>
    </submittedName>
</protein>
<dbReference type="RefSeq" id="WP_018347283.1">
    <property type="nucleotide sequence ID" value="NZ_JTJN01000037.1"/>
</dbReference>
<evidence type="ECO:0000256" key="1">
    <source>
        <dbReference type="SAM" id="MobiDB-lite"/>
    </source>
</evidence>
<proteinExistence type="predicted"/>
<dbReference type="GeneID" id="77263356"/>
<dbReference type="AlphaFoldDB" id="A0A1A7PGG5"/>
<dbReference type="PATRIC" id="fig|750.21.peg.1461"/>
<dbReference type="Proteomes" id="UP000254232">
    <property type="component" value="Unassembled WGS sequence"/>
</dbReference>
<reference evidence="2 4" key="1">
    <citation type="submission" date="2014-11" db="EMBL/GenBank/DDBJ databases">
        <title>Pan-genome of Gallibacterium spp.</title>
        <authorList>
            <person name="Kudirkiene E."/>
            <person name="Bojesen A.M."/>
        </authorList>
    </citation>
    <scope>NUCLEOTIDE SEQUENCE [LARGE SCALE GENOMIC DNA]</scope>
    <source>
        <strain evidence="2 4">F 279</strain>
    </source>
</reference>
<dbReference type="InterPro" id="IPR047749">
    <property type="entry name" value="STY4528-like"/>
</dbReference>
<evidence type="ECO:0000313" key="3">
    <source>
        <dbReference type="EMBL" id="STO37369.1"/>
    </source>
</evidence>
<dbReference type="EMBL" id="JTJO01000004">
    <property type="protein sequence ID" value="OBX01214.1"/>
    <property type="molecule type" value="Genomic_DNA"/>
</dbReference>
<evidence type="ECO:0000313" key="4">
    <source>
        <dbReference type="Proteomes" id="UP000092643"/>
    </source>
</evidence>
<feature type="compositionally biased region" description="Basic and acidic residues" evidence="1">
    <location>
        <begin position="203"/>
        <end position="225"/>
    </location>
</feature>
<dbReference type="Proteomes" id="UP000092643">
    <property type="component" value="Unassembled WGS sequence"/>
</dbReference>
<dbReference type="EMBL" id="UGGZ01000001">
    <property type="protein sequence ID" value="STO37369.1"/>
    <property type="molecule type" value="Genomic_DNA"/>
</dbReference>
<dbReference type="OrthoDB" id="8556561at2"/>
<accession>A0A1A7PGG5</accession>
<organism evidence="2 4">
    <name type="scientific">Gallibacterium anatis</name>
    <dbReference type="NCBI Taxonomy" id="750"/>
    <lineage>
        <taxon>Bacteria</taxon>
        <taxon>Pseudomonadati</taxon>
        <taxon>Pseudomonadota</taxon>
        <taxon>Gammaproteobacteria</taxon>
        <taxon>Pasteurellales</taxon>
        <taxon>Pasteurellaceae</taxon>
        <taxon>Gallibacterium</taxon>
    </lineage>
</organism>
<reference evidence="3 5" key="2">
    <citation type="submission" date="2018-06" db="EMBL/GenBank/DDBJ databases">
        <authorList>
            <consortium name="Pathogen Informatics"/>
            <person name="Doyle S."/>
        </authorList>
    </citation>
    <scope>NUCLEOTIDE SEQUENCE [LARGE SCALE GENOMIC DNA]</scope>
    <source>
        <strain evidence="3 5">NCTC11413</strain>
    </source>
</reference>
<evidence type="ECO:0000313" key="5">
    <source>
        <dbReference type="Proteomes" id="UP000254232"/>
    </source>
</evidence>
<gene>
    <name evidence="3" type="ORF">NCTC11413_00478</name>
    <name evidence="2" type="ORF">QV03_00565</name>
</gene>